<reference evidence="3 4" key="1">
    <citation type="submission" date="2020-08" db="EMBL/GenBank/DDBJ databases">
        <title>Sequencing the genomes of 1000 actinobacteria strains.</title>
        <authorList>
            <person name="Klenk H.-P."/>
        </authorList>
    </citation>
    <scope>NUCLEOTIDE SEQUENCE [LARGE SCALE GENOMIC DNA]</scope>
    <source>
        <strain evidence="3 4">DSM 41654</strain>
    </source>
</reference>
<proteinExistence type="predicted"/>
<keyword evidence="4" id="KW-1185">Reference proteome</keyword>
<evidence type="ECO:0008006" key="5">
    <source>
        <dbReference type="Google" id="ProtNLM"/>
    </source>
</evidence>
<evidence type="ECO:0000313" key="3">
    <source>
        <dbReference type="EMBL" id="MBB4927605.1"/>
    </source>
</evidence>
<dbReference type="AlphaFoldDB" id="A0A7W7R9B7"/>
<keyword evidence="1" id="KW-0812">Transmembrane</keyword>
<evidence type="ECO:0000256" key="1">
    <source>
        <dbReference type="SAM" id="Phobius"/>
    </source>
</evidence>
<keyword evidence="2" id="KW-0732">Signal</keyword>
<dbReference type="RefSeq" id="WP_184944090.1">
    <property type="nucleotide sequence ID" value="NZ_JACHJV010000002.1"/>
</dbReference>
<feature type="transmembrane region" description="Helical" evidence="1">
    <location>
        <begin position="32"/>
        <end position="54"/>
    </location>
</feature>
<sequence length="259" mass="25888">MTTRQIRMLRAAVFATLCVALAATAHVSMSAAVLPGSVLVGAFAATAGGTWLLAGQRRGLAMVSGWMVAVQAVLHTLFEATASVGTGPVQAVRVAPDWVNLLLCTPGGVNTSGLSPDGLARMAGLDPDALSATGSGAVVPMNGMAGMSGMSGMPGAGAGHGMAGMAGLSAGMVAAHLLAALACALLLWRGEAAIIGLFEVLHALAGAFLPVLALLALTPRGNEPAAQARPRPCHIRLPRLAVLSHALVRRGPPHAALAL</sequence>
<feature type="transmembrane region" description="Helical" evidence="1">
    <location>
        <begin position="163"/>
        <end position="188"/>
    </location>
</feature>
<dbReference type="EMBL" id="JACHJV010000002">
    <property type="protein sequence ID" value="MBB4927605.1"/>
    <property type="molecule type" value="Genomic_DNA"/>
</dbReference>
<feature type="signal peptide" evidence="2">
    <location>
        <begin position="1"/>
        <end position="25"/>
    </location>
</feature>
<dbReference type="Proteomes" id="UP000540506">
    <property type="component" value="Unassembled WGS sequence"/>
</dbReference>
<keyword evidence="1" id="KW-0472">Membrane</keyword>
<gene>
    <name evidence="3" type="ORF">FHR34_006700</name>
</gene>
<keyword evidence="1" id="KW-1133">Transmembrane helix</keyword>
<comment type="caution">
    <text evidence="3">The sequence shown here is derived from an EMBL/GenBank/DDBJ whole genome shotgun (WGS) entry which is preliminary data.</text>
</comment>
<feature type="transmembrane region" description="Helical" evidence="1">
    <location>
        <begin position="194"/>
        <end position="217"/>
    </location>
</feature>
<evidence type="ECO:0000313" key="4">
    <source>
        <dbReference type="Proteomes" id="UP000540506"/>
    </source>
</evidence>
<evidence type="ECO:0000256" key="2">
    <source>
        <dbReference type="SAM" id="SignalP"/>
    </source>
</evidence>
<accession>A0A7W7R9B7</accession>
<name>A0A7W7R9B7_KITKI</name>
<organism evidence="3 4">
    <name type="scientific">Kitasatospora kifunensis</name>
    <name type="common">Streptomyces kifunensis</name>
    <dbReference type="NCBI Taxonomy" id="58351"/>
    <lineage>
        <taxon>Bacteria</taxon>
        <taxon>Bacillati</taxon>
        <taxon>Actinomycetota</taxon>
        <taxon>Actinomycetes</taxon>
        <taxon>Kitasatosporales</taxon>
        <taxon>Streptomycetaceae</taxon>
        <taxon>Kitasatospora</taxon>
    </lineage>
</organism>
<feature type="chain" id="PRO_5039017641" description="PE-PGRS family protein" evidence="2">
    <location>
        <begin position="26"/>
        <end position="259"/>
    </location>
</feature>
<protein>
    <recommendedName>
        <fullName evidence="5">PE-PGRS family protein</fullName>
    </recommendedName>
</protein>